<dbReference type="GO" id="GO:0005829">
    <property type="term" value="C:cytosol"/>
    <property type="evidence" value="ECO:0007669"/>
    <property type="project" value="TreeGrafter"/>
</dbReference>
<dbReference type="NCBIfam" id="NF010480">
    <property type="entry name" value="PRK13905.1"/>
    <property type="match status" value="1"/>
</dbReference>
<evidence type="ECO:0000256" key="15">
    <source>
        <dbReference type="ARBA" id="ARBA00048914"/>
    </source>
</evidence>
<dbReference type="NCBIfam" id="TIGR00179">
    <property type="entry name" value="murB"/>
    <property type="match status" value="1"/>
</dbReference>
<dbReference type="GO" id="GO:0071555">
    <property type="term" value="P:cell wall organization"/>
    <property type="evidence" value="ECO:0007669"/>
    <property type="project" value="UniProtKB-KW"/>
</dbReference>
<evidence type="ECO:0000256" key="9">
    <source>
        <dbReference type="ARBA" id="ARBA00022857"/>
    </source>
</evidence>
<dbReference type="Pfam" id="PF01565">
    <property type="entry name" value="FAD_binding_4"/>
    <property type="match status" value="1"/>
</dbReference>
<comment type="pathway">
    <text evidence="4 16">Cell wall biogenesis; peptidoglycan biosynthesis.</text>
</comment>
<feature type="active site" evidence="16">
    <location>
        <position position="297"/>
    </location>
</feature>
<evidence type="ECO:0000256" key="1">
    <source>
        <dbReference type="ARBA" id="ARBA00001974"/>
    </source>
</evidence>
<dbReference type="SUPFAM" id="SSF56176">
    <property type="entry name" value="FAD-binding/transporter-associated domain-like"/>
    <property type="match status" value="1"/>
</dbReference>
<accession>A0A943ELJ6</accession>
<name>A0A943ELJ6_9FIRM</name>
<dbReference type="PANTHER" id="PTHR21071">
    <property type="entry name" value="UDP-N-ACETYLENOLPYRUVOYLGLUCOSAMINE REDUCTASE"/>
    <property type="match status" value="1"/>
</dbReference>
<dbReference type="InterPro" id="IPR016166">
    <property type="entry name" value="FAD-bd_PCMH"/>
</dbReference>
<dbReference type="InterPro" id="IPR016169">
    <property type="entry name" value="FAD-bd_PCMH_sub2"/>
</dbReference>
<dbReference type="Gene3D" id="3.30.43.10">
    <property type="entry name" value="Uridine Diphospho-n-acetylenolpyruvylglucosamine Reductase, domain 2"/>
    <property type="match status" value="1"/>
</dbReference>
<dbReference type="InterPro" id="IPR006094">
    <property type="entry name" value="Oxid_FAD_bind_N"/>
</dbReference>
<dbReference type="EMBL" id="JAGZCZ010000008">
    <property type="protein sequence ID" value="MBS5520112.1"/>
    <property type="molecule type" value="Genomic_DNA"/>
</dbReference>
<dbReference type="GO" id="GO:0008762">
    <property type="term" value="F:UDP-N-acetylmuramate dehydrogenase activity"/>
    <property type="evidence" value="ECO:0007669"/>
    <property type="project" value="UniProtKB-UniRule"/>
</dbReference>
<dbReference type="PROSITE" id="PS51387">
    <property type="entry name" value="FAD_PCMH"/>
    <property type="match status" value="1"/>
</dbReference>
<proteinExistence type="inferred from homology"/>
<keyword evidence="5 16" id="KW-0963">Cytoplasm</keyword>
<dbReference type="GO" id="GO:0071949">
    <property type="term" value="F:FAD binding"/>
    <property type="evidence" value="ECO:0007669"/>
    <property type="project" value="InterPro"/>
</dbReference>
<keyword evidence="9 16" id="KW-0521">NADP</keyword>
<keyword evidence="6 16" id="KW-0132">Cell division</keyword>
<dbReference type="SUPFAM" id="SSF56194">
    <property type="entry name" value="Uridine diphospho-N-Acetylenolpyruvylglucosamine reductase, MurB, C-terminal domain"/>
    <property type="match status" value="1"/>
</dbReference>
<evidence type="ECO:0000256" key="7">
    <source>
        <dbReference type="ARBA" id="ARBA00022630"/>
    </source>
</evidence>
<evidence type="ECO:0000256" key="16">
    <source>
        <dbReference type="HAMAP-Rule" id="MF_00037"/>
    </source>
</evidence>
<dbReference type="HAMAP" id="MF_00037">
    <property type="entry name" value="MurB"/>
    <property type="match status" value="1"/>
</dbReference>
<reference evidence="18" key="1">
    <citation type="submission" date="2021-02" db="EMBL/GenBank/DDBJ databases">
        <title>Infant gut strain persistence is associated with maternal origin, phylogeny, and functional potential including surface adhesion and iron acquisition.</title>
        <authorList>
            <person name="Lou Y.C."/>
        </authorList>
    </citation>
    <scope>NUCLEOTIDE SEQUENCE</scope>
    <source>
        <strain evidence="18">L3_106_000M1_dasL3_106_000M1_concoct_15</strain>
    </source>
</reference>
<feature type="active site" description="Proton donor" evidence="16">
    <location>
        <position position="227"/>
    </location>
</feature>
<evidence type="ECO:0000256" key="13">
    <source>
        <dbReference type="ARBA" id="ARBA00023306"/>
    </source>
</evidence>
<gene>
    <name evidence="16 18" type="primary">murB</name>
    <name evidence="18" type="ORF">KHX13_07280</name>
</gene>
<dbReference type="InterPro" id="IPR011601">
    <property type="entry name" value="MurB_C"/>
</dbReference>
<comment type="similarity">
    <text evidence="16">Belongs to the MurB family.</text>
</comment>
<evidence type="ECO:0000313" key="19">
    <source>
        <dbReference type="Proteomes" id="UP000754226"/>
    </source>
</evidence>
<evidence type="ECO:0000256" key="4">
    <source>
        <dbReference type="ARBA" id="ARBA00004752"/>
    </source>
</evidence>
<comment type="function">
    <text evidence="2 16">Cell wall formation.</text>
</comment>
<dbReference type="InterPro" id="IPR003170">
    <property type="entry name" value="MurB"/>
</dbReference>
<dbReference type="PANTHER" id="PTHR21071:SF4">
    <property type="entry name" value="UDP-N-ACETYLENOLPYRUVOYLGLUCOSAMINE REDUCTASE"/>
    <property type="match status" value="1"/>
</dbReference>
<feature type="domain" description="FAD-binding PCMH-type" evidence="17">
    <location>
        <begin position="33"/>
        <end position="198"/>
    </location>
</feature>
<evidence type="ECO:0000256" key="14">
    <source>
        <dbReference type="ARBA" id="ARBA00023316"/>
    </source>
</evidence>
<dbReference type="AlphaFoldDB" id="A0A943ELJ6"/>
<organism evidence="18 19">
    <name type="scientific">Acidaminococcus intestini</name>
    <dbReference type="NCBI Taxonomy" id="187327"/>
    <lineage>
        <taxon>Bacteria</taxon>
        <taxon>Bacillati</taxon>
        <taxon>Bacillota</taxon>
        <taxon>Negativicutes</taxon>
        <taxon>Acidaminococcales</taxon>
        <taxon>Acidaminococcaceae</taxon>
        <taxon>Acidaminococcus</taxon>
    </lineage>
</organism>
<evidence type="ECO:0000259" key="17">
    <source>
        <dbReference type="PROSITE" id="PS51387"/>
    </source>
</evidence>
<keyword evidence="14 16" id="KW-0961">Cell wall biogenesis/degradation</keyword>
<sequence>MMNLEALLAYVREHFPNRYGIKVPMVQHTSFHIGGPADLLVAPESVDELQGLLKEAKKYAVPTFILGNGSNLLVRDGGIRGLVVKLGNHLNGLSACGVKMEAGAGVSLAQAARFAAESGLSGLEFAVGIPGSLGGAVIMNAGAYDGDMGHVVKSVTALDGNGKIVTLTQKDLDFSYRHSVLQDRELVVLSVSFVLKPDEQQLIEAKMADFSQRRRTKQPLDYPSAGSTFKRPFGHYAAALIDEAGLKGLRVGDAMVSQKHAGFVINCGKATARDTLLLMKAIEDKVFVRSGVRLEPEVMIIGEDA</sequence>
<comment type="caution">
    <text evidence="18">The sequence shown here is derived from an EMBL/GenBank/DDBJ whole genome shotgun (WGS) entry which is preliminary data.</text>
</comment>
<keyword evidence="11 16" id="KW-0573">Peptidoglycan synthesis</keyword>
<dbReference type="InterPro" id="IPR036635">
    <property type="entry name" value="MurB_C_sf"/>
</dbReference>
<keyword evidence="10 16" id="KW-0133">Cell shape</keyword>
<keyword evidence="12 16" id="KW-0560">Oxidoreductase</keyword>
<dbReference type="EC" id="1.3.1.98" evidence="16"/>
<evidence type="ECO:0000256" key="10">
    <source>
        <dbReference type="ARBA" id="ARBA00022960"/>
    </source>
</evidence>
<dbReference type="GO" id="GO:0008360">
    <property type="term" value="P:regulation of cell shape"/>
    <property type="evidence" value="ECO:0007669"/>
    <property type="project" value="UniProtKB-KW"/>
</dbReference>
<dbReference type="Gene3D" id="3.30.465.10">
    <property type="match status" value="1"/>
</dbReference>
<dbReference type="InterPro" id="IPR016167">
    <property type="entry name" value="FAD-bd_PCMH_sub1"/>
</dbReference>
<dbReference type="Gene3D" id="3.90.78.10">
    <property type="entry name" value="UDP-N-acetylenolpyruvoylglucosamine reductase, C-terminal domain"/>
    <property type="match status" value="1"/>
</dbReference>
<comment type="catalytic activity">
    <reaction evidence="15 16">
        <text>UDP-N-acetyl-alpha-D-muramate + NADP(+) = UDP-N-acetyl-3-O-(1-carboxyvinyl)-alpha-D-glucosamine + NADPH + H(+)</text>
        <dbReference type="Rhea" id="RHEA:12248"/>
        <dbReference type="ChEBI" id="CHEBI:15378"/>
        <dbReference type="ChEBI" id="CHEBI:57783"/>
        <dbReference type="ChEBI" id="CHEBI:58349"/>
        <dbReference type="ChEBI" id="CHEBI:68483"/>
        <dbReference type="ChEBI" id="CHEBI:70757"/>
        <dbReference type="EC" id="1.3.1.98"/>
    </reaction>
</comment>
<comment type="subcellular location">
    <subcellularLocation>
        <location evidence="3 16">Cytoplasm</location>
    </subcellularLocation>
</comment>
<evidence type="ECO:0000256" key="6">
    <source>
        <dbReference type="ARBA" id="ARBA00022618"/>
    </source>
</evidence>
<dbReference type="Pfam" id="PF02873">
    <property type="entry name" value="MurB_C"/>
    <property type="match status" value="1"/>
</dbReference>
<keyword evidence="13 16" id="KW-0131">Cell cycle</keyword>
<dbReference type="GO" id="GO:0051301">
    <property type="term" value="P:cell division"/>
    <property type="evidence" value="ECO:0007669"/>
    <property type="project" value="UniProtKB-KW"/>
</dbReference>
<comment type="cofactor">
    <cofactor evidence="1 16">
        <name>FAD</name>
        <dbReference type="ChEBI" id="CHEBI:57692"/>
    </cofactor>
</comment>
<feature type="active site" evidence="16">
    <location>
        <position position="177"/>
    </location>
</feature>
<dbReference type="InterPro" id="IPR036318">
    <property type="entry name" value="FAD-bd_PCMH-like_sf"/>
</dbReference>
<evidence type="ECO:0000256" key="5">
    <source>
        <dbReference type="ARBA" id="ARBA00022490"/>
    </source>
</evidence>
<evidence type="ECO:0000313" key="18">
    <source>
        <dbReference type="EMBL" id="MBS5520112.1"/>
    </source>
</evidence>
<evidence type="ECO:0000256" key="11">
    <source>
        <dbReference type="ARBA" id="ARBA00022984"/>
    </source>
</evidence>
<evidence type="ECO:0000256" key="12">
    <source>
        <dbReference type="ARBA" id="ARBA00023002"/>
    </source>
</evidence>
<dbReference type="Proteomes" id="UP000754226">
    <property type="component" value="Unassembled WGS sequence"/>
</dbReference>
<protein>
    <recommendedName>
        <fullName evidence="16">UDP-N-acetylenolpyruvoylglucosamine reductase</fullName>
        <ecNumber evidence="16">1.3.1.98</ecNumber>
    </recommendedName>
    <alternativeName>
        <fullName evidence="16">UDP-N-acetylmuramate dehydrogenase</fullName>
    </alternativeName>
</protein>
<dbReference type="GO" id="GO:0009252">
    <property type="term" value="P:peptidoglycan biosynthetic process"/>
    <property type="evidence" value="ECO:0007669"/>
    <property type="project" value="UniProtKB-UniRule"/>
</dbReference>
<evidence type="ECO:0000256" key="8">
    <source>
        <dbReference type="ARBA" id="ARBA00022827"/>
    </source>
</evidence>
<keyword evidence="8 16" id="KW-0274">FAD</keyword>
<evidence type="ECO:0000256" key="3">
    <source>
        <dbReference type="ARBA" id="ARBA00004496"/>
    </source>
</evidence>
<keyword evidence="7 16" id="KW-0285">Flavoprotein</keyword>
<evidence type="ECO:0000256" key="2">
    <source>
        <dbReference type="ARBA" id="ARBA00003921"/>
    </source>
</evidence>